<reference evidence="7" key="1">
    <citation type="journal article" date="2019" name="Int. J. Syst. Evol. Microbiol.">
        <title>The Global Catalogue of Microorganisms (GCM) 10K type strain sequencing project: providing services to taxonomists for standard genome sequencing and annotation.</title>
        <authorList>
            <consortium name="The Broad Institute Genomics Platform"/>
            <consortium name="The Broad Institute Genome Sequencing Center for Infectious Disease"/>
            <person name="Wu L."/>
            <person name="Ma J."/>
        </authorList>
    </citation>
    <scope>NUCLEOTIDE SEQUENCE [LARGE SCALE GENOMIC DNA]</scope>
    <source>
        <strain evidence="7">CCUG 49560</strain>
    </source>
</reference>
<dbReference type="PROSITE" id="PS51464">
    <property type="entry name" value="SIS"/>
    <property type="match status" value="2"/>
</dbReference>
<gene>
    <name evidence="6" type="ORF">ACFO8L_06580</name>
</gene>
<dbReference type="PANTHER" id="PTHR10937">
    <property type="entry name" value="GLUCOSAMINE--FRUCTOSE-6-PHOSPHATE AMINOTRANSFERASE, ISOMERIZING"/>
    <property type="match status" value="1"/>
</dbReference>
<dbReference type="Proteomes" id="UP001595891">
    <property type="component" value="Unassembled WGS sequence"/>
</dbReference>
<keyword evidence="4" id="KW-0677">Repeat</keyword>
<feature type="domain" description="SIS" evidence="5">
    <location>
        <begin position="195"/>
        <end position="341"/>
    </location>
</feature>
<keyword evidence="6" id="KW-0378">Hydrolase</keyword>
<dbReference type="SUPFAM" id="SSF53697">
    <property type="entry name" value="SIS domain"/>
    <property type="match status" value="1"/>
</dbReference>
<evidence type="ECO:0000256" key="1">
    <source>
        <dbReference type="ARBA" id="ARBA00001031"/>
    </source>
</evidence>
<dbReference type="EMBL" id="JBHSFN010000003">
    <property type="protein sequence ID" value="MFC4585727.1"/>
    <property type="molecule type" value="Genomic_DNA"/>
</dbReference>
<accession>A0ABV9EAS9</accession>
<comment type="caution">
    <text evidence="6">The sequence shown here is derived from an EMBL/GenBank/DDBJ whole genome shotgun (WGS) entry which is preliminary data.</text>
</comment>
<evidence type="ECO:0000256" key="2">
    <source>
        <dbReference type="ARBA" id="ARBA00012916"/>
    </source>
</evidence>
<dbReference type="CDD" id="cd05008">
    <property type="entry name" value="SIS_GlmS_GlmD_1"/>
    <property type="match status" value="1"/>
</dbReference>
<keyword evidence="7" id="KW-1185">Reference proteome</keyword>
<dbReference type="RefSeq" id="WP_262841285.1">
    <property type="nucleotide sequence ID" value="NZ_JANZYP010000004.1"/>
</dbReference>
<proteinExistence type="predicted"/>
<feature type="domain" description="SIS" evidence="5">
    <location>
        <begin position="24"/>
        <end position="171"/>
    </location>
</feature>
<evidence type="ECO:0000259" key="5">
    <source>
        <dbReference type="PROSITE" id="PS51464"/>
    </source>
</evidence>
<comment type="catalytic activity">
    <reaction evidence="1">
        <text>D-fructose 6-phosphate + L-glutamine = D-glucosamine 6-phosphate + L-glutamate</text>
        <dbReference type="Rhea" id="RHEA:13237"/>
        <dbReference type="ChEBI" id="CHEBI:29985"/>
        <dbReference type="ChEBI" id="CHEBI:58359"/>
        <dbReference type="ChEBI" id="CHEBI:58725"/>
        <dbReference type="ChEBI" id="CHEBI:61527"/>
        <dbReference type="EC" id="2.6.1.16"/>
    </reaction>
</comment>
<dbReference type="EC" id="2.6.1.16" evidence="2"/>
<dbReference type="InterPro" id="IPR035466">
    <property type="entry name" value="GlmS/AgaS_SIS"/>
</dbReference>
<protein>
    <recommendedName>
        <fullName evidence="3">Glutamine--fructose-6-phosphate aminotransferase [isomerizing]</fullName>
        <ecNumber evidence="2">2.6.1.16</ecNumber>
    </recommendedName>
</protein>
<dbReference type="Gene3D" id="3.40.50.10490">
    <property type="entry name" value="Glucose-6-phosphate isomerase like protein, domain 1"/>
    <property type="match status" value="2"/>
</dbReference>
<organism evidence="6 7">
    <name type="scientific">Sphaerisporangium corydalis</name>
    <dbReference type="NCBI Taxonomy" id="1441875"/>
    <lineage>
        <taxon>Bacteria</taxon>
        <taxon>Bacillati</taxon>
        <taxon>Actinomycetota</taxon>
        <taxon>Actinomycetes</taxon>
        <taxon>Streptosporangiales</taxon>
        <taxon>Streptosporangiaceae</taxon>
        <taxon>Sphaerisporangium</taxon>
    </lineage>
</organism>
<dbReference type="InterPro" id="IPR046348">
    <property type="entry name" value="SIS_dom_sf"/>
</dbReference>
<dbReference type="InterPro" id="IPR001347">
    <property type="entry name" value="SIS_dom"/>
</dbReference>
<evidence type="ECO:0000256" key="4">
    <source>
        <dbReference type="ARBA" id="ARBA00022737"/>
    </source>
</evidence>
<evidence type="ECO:0000256" key="3">
    <source>
        <dbReference type="ARBA" id="ARBA00016090"/>
    </source>
</evidence>
<dbReference type="Pfam" id="PF01380">
    <property type="entry name" value="SIS"/>
    <property type="match status" value="1"/>
</dbReference>
<evidence type="ECO:0000313" key="7">
    <source>
        <dbReference type="Proteomes" id="UP001595891"/>
    </source>
</evidence>
<sequence length="346" mass="35946">MLLREAAALAEDLRERVPVFAGRAAGLLSASEWSAVRQVYLVGDGDSYHAACAAEMAFETIGGVTCRPMSAFRFAEYGSGWMRDPGGTLVVAATASGRTPAVLDALRRAREHGAPTVAITGTAGSPVTEVADRVLAVELPDKEPGPGVRSYQATLLGMLLLALRLGDAGTLLGELTALADVVTATDRALTAHTDVAGWVAAAPVMVVAGSGPNHGTAQYAAAKLVEGAGVMAMGQDLEEWCHVERWAYPLDMPVFVIAVPGRSHARAVAMAARARELGRRVVAVAHAGDGAIAPHAHALLPVARPETGDVREAFSPLVCHVFAAHLAAHVATTLGRLPFHADRAVT</sequence>
<evidence type="ECO:0000313" key="6">
    <source>
        <dbReference type="EMBL" id="MFC4585727.1"/>
    </source>
</evidence>
<name>A0ABV9EAS9_9ACTN</name>
<dbReference type="GO" id="GO:0016787">
    <property type="term" value="F:hydrolase activity"/>
    <property type="evidence" value="ECO:0007669"/>
    <property type="project" value="UniProtKB-KW"/>
</dbReference>
<dbReference type="PANTHER" id="PTHR10937:SF0">
    <property type="entry name" value="GLUTAMINE--FRUCTOSE-6-PHOSPHATE TRANSAMINASE (ISOMERIZING)"/>
    <property type="match status" value="1"/>
</dbReference>